<organism evidence="1 2">
    <name type="scientific">Pneumocystis oryctolagi</name>
    <dbReference type="NCBI Taxonomy" id="42067"/>
    <lineage>
        <taxon>Eukaryota</taxon>
        <taxon>Fungi</taxon>
        <taxon>Dikarya</taxon>
        <taxon>Ascomycota</taxon>
        <taxon>Taphrinomycotina</taxon>
        <taxon>Pneumocystomycetes</taxon>
        <taxon>Pneumocystaceae</taxon>
        <taxon>Pneumocystis</taxon>
    </lineage>
</organism>
<gene>
    <name evidence="1" type="ORF">PORY_001597</name>
</gene>
<dbReference type="Proteomes" id="UP000768646">
    <property type="component" value="Unassembled WGS sequence"/>
</dbReference>
<keyword evidence="2" id="KW-1185">Reference proteome</keyword>
<sequence>MKSFSLFFWSHIITGLVFALQDTALNRLTSLSLKTMNVSNINIENRWDIVCSSIGNGEPFEVLYANWSNLCQSTSHKKLVGVDIHSQELCKPMDKNKTTNVILPDWNEVLPPADQNESYVEKNQKKKVGIMYPRWIWHCENKTTKKFMGTIYCNWSLPCENIKKKKPMGTVYCYWKTLCVQEKGFRKEHSIYNNTDFFCYGLNPLQIKEQNETQIAIQSSTVTATITTKRTNTSTYASTYDYIDCLPSTQLCESIECTAEGNDKSKQSTPNKGARINGGTIMKGLMLNIVVWMRDQVPGQATQDIDEDELLALIVKDDYKNTPQCKDKLKAYCDELKKDPLKPENVHGKLKDLCKDGNQETKCTELKDKVQQKCTKFQQELKTTLQNLKDEQCAKNERQCLFLEGADPDNLKKHCNQLRETCYQRKRDGVAEEVLLRALSGSLKTSDPQNTETCKKKLPEVCKELGDKSNELAIRCSDSQKTCTSLKKTIEEKCKALKSAVEKAPSPTNEECQLLLEKCHFYGSNCEDADKSKCDDLKKKCEEKNIMFVPPDHPFNPIKPPTTLAEQIGLAALYQKAAQDGVHIGSASTLDVLNLLALLTPTGTGTGIKDACEKKLNKDCSSLKTEYPMLKDLCEDNGQASQEGNNACNALKTRLDSLPQEIENKLKQPGADKNAIPWHKLSDFLIEEDCTELESLCSYFLPHKKSSLGTPCANVRVACYKRGLGAVANDALEERLRGMFLILLLFNKEIDLIKPEINIRGNGNSFIKKHPVLEDSVYKKEYFLAIILEADGLQKDVCKNRLLEYCKKLKDIDSTLSNVEEKIKEICKDIDASCNDFKNITVECNNFNISFQTHFQNKQVTGITNESCESYQQKCLLLNNVCFNDSTVDLTEFCAKIMNFCYQKKLDSIAEKIVLRALKGSLASQDNCTEKLKERCPILSRQSNELMLKCLDPEATCKLFVNNTNETCKDLKKGVQEASRNNNLSIELCNELLEECYFYDSTCNEVKGECESFKEKCNKNNITYTPPGPPFNPIEYPALWLEKIGLQVVYTKAEKQGILITGPRDNYDYGPMLLLAIGESLSLRAESDICEENVTKRCPYIGQLANRTTICQNNNISMLGKVMCGGLNTLRRSEILKTLLTLNGLSNSTIKEYTYSSSFYHWSMLPLLTQEECNKFKWDCLYLKKHKTFLENACINVNVACYKKGIYRSASMLLEKFLYGLLHDTEKEPEKCRKKLFEICVIHRHYNIHIFILCLKLDETCKMLKDDIYKQSFSLQNILSYHGHFPTKEDCFKLILQCNDLIQDSPWLEYPCHILKKRCIHLEDAETLKYNLLEDKTDTLMNVNN</sequence>
<dbReference type="EMBL" id="JABTEG010000005">
    <property type="protein sequence ID" value="KAG4304922.1"/>
    <property type="molecule type" value="Genomic_DNA"/>
</dbReference>
<proteinExistence type="predicted"/>
<name>A0ACB7CB11_9ASCO</name>
<reference evidence="1 2" key="1">
    <citation type="journal article" date="2021" name="Commun. Biol.">
        <title>Genomic insights into the host specific adaptation of the Pneumocystis genus.</title>
        <authorList>
            <person name="Cisse O.H."/>
            <person name="Ma L."/>
            <person name="Dekker J.P."/>
            <person name="Khil P.P."/>
            <person name="Youn J.-H."/>
            <person name="Brenchley J.M."/>
            <person name="Blair R."/>
            <person name="Pahar B."/>
            <person name="Chabe M."/>
            <person name="Van Rompay K.K.A."/>
            <person name="Keesler R."/>
            <person name="Sukura A."/>
            <person name="Hirsch V."/>
            <person name="Kutty G."/>
            <person name="Liu Y."/>
            <person name="Peng L."/>
            <person name="Chen J."/>
            <person name="Song J."/>
            <person name="Weissenbacher-Lang C."/>
            <person name="Xu J."/>
            <person name="Upham N.S."/>
            <person name="Stajich J.E."/>
            <person name="Cuomo C.A."/>
            <person name="Cushion M.T."/>
            <person name="Kovacs J.A."/>
        </authorList>
    </citation>
    <scope>NUCLEOTIDE SEQUENCE [LARGE SCALE GENOMIC DNA]</scope>
    <source>
        <strain evidence="1 2">RABM</strain>
    </source>
</reference>
<evidence type="ECO:0000313" key="1">
    <source>
        <dbReference type="EMBL" id="KAG4304922.1"/>
    </source>
</evidence>
<comment type="caution">
    <text evidence="1">The sequence shown here is derived from an EMBL/GenBank/DDBJ whole genome shotgun (WGS) entry which is preliminary data.</text>
</comment>
<feature type="non-terminal residue" evidence="1">
    <location>
        <position position="1345"/>
    </location>
</feature>
<accession>A0ACB7CB11</accession>
<protein>
    <submittedName>
        <fullName evidence="1">Uncharacterized protein</fullName>
    </submittedName>
</protein>
<evidence type="ECO:0000313" key="2">
    <source>
        <dbReference type="Proteomes" id="UP000768646"/>
    </source>
</evidence>